<evidence type="ECO:0008006" key="5">
    <source>
        <dbReference type="Google" id="ProtNLM"/>
    </source>
</evidence>
<keyword evidence="1" id="KW-0802">TPR repeat</keyword>
<organism evidence="3 4">
    <name type="scientific">Primorskyibacter flagellatus</name>
    <dbReference type="NCBI Taxonomy" id="1387277"/>
    <lineage>
        <taxon>Bacteria</taxon>
        <taxon>Pseudomonadati</taxon>
        <taxon>Pseudomonadota</taxon>
        <taxon>Alphaproteobacteria</taxon>
        <taxon>Rhodobacterales</taxon>
        <taxon>Roseobacteraceae</taxon>
        <taxon>Primorskyibacter</taxon>
    </lineage>
</organism>
<evidence type="ECO:0000256" key="2">
    <source>
        <dbReference type="SAM" id="SignalP"/>
    </source>
</evidence>
<comment type="caution">
    <text evidence="3">The sequence shown here is derived from an EMBL/GenBank/DDBJ whole genome shotgun (WGS) entry which is preliminary data.</text>
</comment>
<dbReference type="Proteomes" id="UP000612855">
    <property type="component" value="Unassembled WGS sequence"/>
</dbReference>
<sequence>MSRAARAALVCLLMAGCAAPGAPKIDKSSPFAPGVDRRKEAVDGTVVGNRLLAAKQYELALDAYTRAAAEQGVTPEILAGLGAANLGLGRLGQAESQLRKAVADENAAPETWNNLGMLLIDKGEVPEGVETLRRAFALSNGQNDEIRDNLRMALAMQGETGYDPELQQDLDLVQSEKGRYRLTTQFP</sequence>
<gene>
    <name evidence="3" type="ORF">GCM10011360_22120</name>
</gene>
<dbReference type="RefSeq" id="WP_188477742.1">
    <property type="nucleotide sequence ID" value="NZ_BMFJ01000001.1"/>
</dbReference>
<keyword evidence="2" id="KW-0732">Signal</keyword>
<evidence type="ECO:0000313" key="4">
    <source>
        <dbReference type="Proteomes" id="UP000612855"/>
    </source>
</evidence>
<name>A0A917A922_9RHOB</name>
<dbReference type="AlphaFoldDB" id="A0A917A922"/>
<dbReference type="Gene3D" id="1.25.40.10">
    <property type="entry name" value="Tetratricopeptide repeat domain"/>
    <property type="match status" value="1"/>
</dbReference>
<keyword evidence="4" id="KW-1185">Reference proteome</keyword>
<dbReference type="EMBL" id="BMFJ01000001">
    <property type="protein sequence ID" value="GGE33868.1"/>
    <property type="molecule type" value="Genomic_DNA"/>
</dbReference>
<accession>A0A917A922</accession>
<dbReference type="PROSITE" id="PS51257">
    <property type="entry name" value="PROKAR_LIPOPROTEIN"/>
    <property type="match status" value="1"/>
</dbReference>
<feature type="chain" id="PRO_5037801867" description="Tetratricopeptide repeat protein" evidence="2">
    <location>
        <begin position="22"/>
        <end position="187"/>
    </location>
</feature>
<proteinExistence type="predicted"/>
<evidence type="ECO:0000256" key="1">
    <source>
        <dbReference type="PROSITE-ProRule" id="PRU00339"/>
    </source>
</evidence>
<dbReference type="InterPro" id="IPR019734">
    <property type="entry name" value="TPR_rpt"/>
</dbReference>
<protein>
    <recommendedName>
        <fullName evidence="5">Tetratricopeptide repeat protein</fullName>
    </recommendedName>
</protein>
<dbReference type="PROSITE" id="PS50005">
    <property type="entry name" value="TPR"/>
    <property type="match status" value="1"/>
</dbReference>
<reference evidence="4" key="1">
    <citation type="journal article" date="2019" name="Int. J. Syst. Evol. Microbiol.">
        <title>The Global Catalogue of Microorganisms (GCM) 10K type strain sequencing project: providing services to taxonomists for standard genome sequencing and annotation.</title>
        <authorList>
            <consortium name="The Broad Institute Genomics Platform"/>
            <consortium name="The Broad Institute Genome Sequencing Center for Infectious Disease"/>
            <person name="Wu L."/>
            <person name="Ma J."/>
        </authorList>
    </citation>
    <scope>NUCLEOTIDE SEQUENCE [LARGE SCALE GENOMIC DNA]</scope>
    <source>
        <strain evidence="4">CGMCC 1.12664</strain>
    </source>
</reference>
<feature type="signal peptide" evidence="2">
    <location>
        <begin position="1"/>
        <end position="21"/>
    </location>
</feature>
<dbReference type="InterPro" id="IPR011990">
    <property type="entry name" value="TPR-like_helical_dom_sf"/>
</dbReference>
<dbReference type="SUPFAM" id="SSF48452">
    <property type="entry name" value="TPR-like"/>
    <property type="match status" value="1"/>
</dbReference>
<evidence type="ECO:0000313" key="3">
    <source>
        <dbReference type="EMBL" id="GGE33868.1"/>
    </source>
</evidence>
<feature type="repeat" description="TPR" evidence="1">
    <location>
        <begin position="109"/>
        <end position="142"/>
    </location>
</feature>